<dbReference type="EC" id="1.-.-.-" evidence="1"/>
<dbReference type="GO" id="GO:0016491">
    <property type="term" value="F:oxidoreductase activity"/>
    <property type="evidence" value="ECO:0007669"/>
    <property type="project" value="UniProtKB-KW"/>
</dbReference>
<organism evidence="1">
    <name type="scientific">Ornithinibacillus sp. 4-3</name>
    <dbReference type="NCBI Taxonomy" id="3231488"/>
    <lineage>
        <taxon>Bacteria</taxon>
        <taxon>Bacillati</taxon>
        <taxon>Bacillota</taxon>
        <taxon>Bacilli</taxon>
        <taxon>Bacillales</taxon>
        <taxon>Bacillaceae</taxon>
        <taxon>Ornithinibacillus</taxon>
    </lineage>
</organism>
<dbReference type="AlphaFoldDB" id="A0AB39HI05"/>
<dbReference type="Pfam" id="PF13618">
    <property type="entry name" value="Gluconate_2-dh3"/>
    <property type="match status" value="1"/>
</dbReference>
<accession>A0AB39HI05</accession>
<name>A0AB39HI05_9BACI</name>
<keyword evidence="1" id="KW-0560">Oxidoreductase</keyword>
<reference evidence="1" key="1">
    <citation type="submission" date="2024-07" db="EMBL/GenBank/DDBJ databases">
        <title>Halotolerant mesophilic bacterium Ornithinibacillus sp. 4-3, sp. nov., isolated from soil.</title>
        <authorList>
            <person name="Sidarenka A.V."/>
            <person name="Guliayeva D.E."/>
            <person name="Leanovich S.I."/>
            <person name="Hileuskaya K.S."/>
            <person name="Akhremchuk A.E."/>
            <person name="Sikolenko M.A."/>
            <person name="Valentovich L.N."/>
        </authorList>
    </citation>
    <scope>NUCLEOTIDE SEQUENCE</scope>
    <source>
        <strain evidence="1">4-3</strain>
    </source>
</reference>
<gene>
    <name evidence="1" type="ORF">AB4Y30_10815</name>
</gene>
<dbReference type="EMBL" id="CP162599">
    <property type="protein sequence ID" value="XDK31517.1"/>
    <property type="molecule type" value="Genomic_DNA"/>
</dbReference>
<proteinExistence type="predicted"/>
<dbReference type="InterPro" id="IPR027056">
    <property type="entry name" value="Gluconate_2DH_su3"/>
</dbReference>
<protein>
    <submittedName>
        <fullName evidence="1">Gluconate 2-dehydrogenase subunit 3 family protein</fullName>
        <ecNumber evidence="1">1.-.-.-</ecNumber>
    </submittedName>
</protein>
<sequence length="191" mass="21777">MYFNLEEFRTVEAAAERIFPKDELGPGAKELDVAYFIDHQLASPWGNSTREYMQGPFYPGEATQGYQGRQTNAQIFMLGLKGLQTYSTSSHNDNFENLTEEQQDNILIDFEDLEGKNKVKLSGISSAQFFAMLQSLTIEGVYSDPMYGGNSDMEGWKMKNFPGHQMSYMDVIEEKNFVEKDPHSLSSMHKH</sequence>
<dbReference type="RefSeq" id="WP_368652244.1">
    <property type="nucleotide sequence ID" value="NZ_CP162599.1"/>
</dbReference>
<evidence type="ECO:0000313" key="1">
    <source>
        <dbReference type="EMBL" id="XDK31517.1"/>
    </source>
</evidence>